<evidence type="ECO:0000256" key="4">
    <source>
        <dbReference type="ARBA" id="ARBA00022656"/>
    </source>
</evidence>
<dbReference type="GO" id="GO:0016779">
    <property type="term" value="F:nucleotidyltransferase activity"/>
    <property type="evidence" value="ECO:0007669"/>
    <property type="project" value="UniProtKB-KW"/>
</dbReference>
<evidence type="ECO:0000256" key="8">
    <source>
        <dbReference type="ARBA" id="ARBA00023026"/>
    </source>
</evidence>
<keyword evidence="5 10" id="KW-0328">Glycosyltransferase</keyword>
<dbReference type="PROSITE" id="PS51996">
    <property type="entry name" value="TR_MART"/>
    <property type="match status" value="5"/>
</dbReference>
<gene>
    <name evidence="12" type="ORF">CYCCA115_LOCUS17603</name>
</gene>
<evidence type="ECO:0000256" key="9">
    <source>
        <dbReference type="ARBA" id="ARBA00047597"/>
    </source>
</evidence>
<comment type="subcellular location">
    <subcellularLocation>
        <location evidence="1">Secreted</location>
    </subcellularLocation>
</comment>
<proteinExistence type="inferred from homology"/>
<keyword evidence="10" id="KW-0520">NAD</keyword>
<accession>A0AAD2G0H1</accession>
<keyword evidence="10" id="KW-0521">NADP</keyword>
<evidence type="ECO:0000256" key="2">
    <source>
        <dbReference type="ARBA" id="ARBA00009558"/>
    </source>
</evidence>
<evidence type="ECO:0000313" key="13">
    <source>
        <dbReference type="Proteomes" id="UP001295423"/>
    </source>
</evidence>
<comment type="caution">
    <text evidence="12">The sequence shown here is derived from an EMBL/GenBank/DDBJ whole genome shotgun (WGS) entry which is preliminary data.</text>
</comment>
<protein>
    <recommendedName>
        <fullName evidence="10">NAD(P)(+)--arginine ADP-ribosyltransferase</fullName>
        <ecNumber evidence="10">2.4.2.31</ecNumber>
    </recommendedName>
    <alternativeName>
        <fullName evidence="10">Mono(ADP-ribosyl)transferase</fullName>
    </alternativeName>
</protein>
<keyword evidence="6 10" id="KW-0808">Transferase</keyword>
<dbReference type="Gene3D" id="3.90.176.10">
    <property type="entry name" value="Toxin ADP-ribosyltransferase, Chain A, domain 1"/>
    <property type="match status" value="5"/>
</dbReference>
<keyword evidence="4" id="KW-0800">Toxin</keyword>
<dbReference type="GO" id="GO:0005576">
    <property type="term" value="C:extracellular region"/>
    <property type="evidence" value="ECO:0007669"/>
    <property type="project" value="UniProtKB-SubCell"/>
</dbReference>
<dbReference type="GO" id="GO:0106274">
    <property type="term" value="F:NAD+-protein-arginine ADP-ribosyltransferase activity"/>
    <property type="evidence" value="ECO:0007669"/>
    <property type="project" value="UniProtKB-EC"/>
</dbReference>
<evidence type="ECO:0000256" key="5">
    <source>
        <dbReference type="ARBA" id="ARBA00022676"/>
    </source>
</evidence>
<dbReference type="EC" id="2.4.2.31" evidence="10"/>
<evidence type="ECO:0000256" key="1">
    <source>
        <dbReference type="ARBA" id="ARBA00004613"/>
    </source>
</evidence>
<sequence>MTRRTPVRRSALSVLLDDASSFIHASGSNDDYGSGTETESGQRRSLRVAQRAQPSMGSGWNESGRRYSLRVARKEEPEQQRFLSSGVVGVVSSSWSLRNEGALHLRRERTASEEEVSDSNSIDIGTDIDIDTDWSPSNDLESRRMSNVPLSLELYRARAIYLAKRERRRQVVGQLLVQWKHRECLEQHRLKQSMVLKQVKDQWSQRECREQPKLEQSKELEPVESQWSQRECCEQHGLMQSKVLEQVKNGFNGIELSRKKIDDWLQRPMGRKQFRQLTKAIKMYTGKDYAIINSFLRSGRIQPGKEKYIGITQQARRALNVGLRWEKHLKVFDSDKTLYRGSGSIPMKLEVGGTLCDKGFFSTSQSELKASAFLNTIDRSQTRILFAISRHCSGVDVSEFSKNKHEAEVLFAPDTMFRVIAVDKERMVDGVEGTVTVVEIQEMEQSKVVEKVQSQHECREQHRLKQSKVLGQIKDQWEQRESLEQHRLKQSMVLDQIKDQWKQSECREQPKLEQSKELEPVESQWSQRECCEQHGLMQSKVLEQVKNGFNGIELSRKKIDDWLQRPMGRKQFRQLTKAIKMYTGKDYAIINSFLRSGRIQPGKEKYIGITQQARRALNVGLRWEKHLKVFDSDKTLYRGSGSIPMKLEVGGTLCDKGFFSTSQSELKASAFLNTIDRSQTRILFAISRHCSGVDVSEFSKNKHEAEVLFAPDTMFRVIAVDKERMVDGVEGTVTVVEIQEMEQSKVVEKVQSQHECREQHRLKQSKVLGQIKDQWEQRESLEQHRLKQSMVLDQIKDQWSQRECREQPKLEQSKELEPVESEWSQRECCEQHGLMQSKVLEQVKNGFNGIELSRKKIDDWLQRPMGRKQFRQLTKAIKMYTGKDYAIINSFLRSGRIQPGKEKYIGITQQARRALNVGLRWEKHLKVFDSDKTLYRGSGSIPMKLEVGGTLCDKGFFSTSQSELKASAFLNTIDRSQTRILFAISRHCSGVDVSEFSKNKHEAEVLFAPDTMFRVIAVDKERMVDGVEGTVTVVEIQEMEQSKVVEKVHSQHECREQHRLKQSKVLGQIKDQWEQRECLEQHRLKQSMVLKQVKDQWSQRECREQPKLEQSKELEPVESQWSQRECCEQHGLMQSKVLEQVKNGFNGIELSRKKIDDWLQRPMGRKQFRQLTKAIKMYTGKDYAIINSFLRSGRIQPGKEKYIGITQQARRALNVGLRWEKHLKVFDSDKTLYRGSGSIPMKLEVGGTLCDKGFFSTSQSELKASAFLNTIDRSQTRILFAISRHCSGVDVSEFSKNKHEAEVLFAPDTMFRVIAVDKERMVDGVEGTVTVVEIQEMEQSKVVEKVHSQHECREQHRLKQSKVLGQIKDQWEQRECLEQHRLKQSMVLDQIKDQWKQSECREQPKLEQSKELEPVESEWSQRECCEQHGLMQSKVLEQVKNGFNGIELSRKKIDDWLQRPMGRKQFRQLTKAIKMYTGKDYAIINSFLRSGRIQPGKEKYIGITQQARRALNVGLRWEKHLKVFDSDKTLYRGSGSIPMKLEVGGTLCDKGFFSTSQSELKASAFLNTIDRSQTRILFAISRHCSGVDVSEFSKNKHEAEVLFAPDTMFRVIAVDKERMVDGVEGTVTVVEIQEIV</sequence>
<evidence type="ECO:0000313" key="12">
    <source>
        <dbReference type="EMBL" id="CAJ1959182.1"/>
    </source>
</evidence>
<dbReference type="Proteomes" id="UP001295423">
    <property type="component" value="Unassembled WGS sequence"/>
</dbReference>
<dbReference type="GO" id="GO:0090729">
    <property type="term" value="F:toxin activity"/>
    <property type="evidence" value="ECO:0007669"/>
    <property type="project" value="UniProtKB-KW"/>
</dbReference>
<dbReference type="Pfam" id="PF01129">
    <property type="entry name" value="ART"/>
    <property type="match status" value="5"/>
</dbReference>
<dbReference type="InterPro" id="IPR000768">
    <property type="entry name" value="ART"/>
</dbReference>
<dbReference type="PANTHER" id="PTHR10339">
    <property type="entry name" value="ADP-RIBOSYLTRANSFERASE"/>
    <property type="match status" value="1"/>
</dbReference>
<dbReference type="GO" id="GO:0003950">
    <property type="term" value="F:NAD+ poly-ADP-ribosyltransferase activity"/>
    <property type="evidence" value="ECO:0007669"/>
    <property type="project" value="TreeGrafter"/>
</dbReference>
<evidence type="ECO:0000256" key="10">
    <source>
        <dbReference type="RuleBase" id="RU361228"/>
    </source>
</evidence>
<evidence type="ECO:0000256" key="3">
    <source>
        <dbReference type="ARBA" id="ARBA00022525"/>
    </source>
</evidence>
<keyword evidence="8" id="KW-0843">Virulence</keyword>
<keyword evidence="3" id="KW-0964">Secreted</keyword>
<dbReference type="SUPFAM" id="SSF56399">
    <property type="entry name" value="ADP-ribosylation"/>
    <property type="match status" value="5"/>
</dbReference>
<keyword evidence="7" id="KW-0548">Nucleotidyltransferase</keyword>
<dbReference type="InterPro" id="IPR050999">
    <property type="entry name" value="ADP-ribosyltransferase_ARG"/>
</dbReference>
<evidence type="ECO:0000256" key="11">
    <source>
        <dbReference type="SAM" id="MobiDB-lite"/>
    </source>
</evidence>
<comment type="similarity">
    <text evidence="2 10">Belongs to the Arg-specific ADP-ribosyltransferase family.</text>
</comment>
<dbReference type="EMBL" id="CAKOGP040001981">
    <property type="protein sequence ID" value="CAJ1959182.1"/>
    <property type="molecule type" value="Genomic_DNA"/>
</dbReference>
<evidence type="ECO:0000256" key="7">
    <source>
        <dbReference type="ARBA" id="ARBA00022695"/>
    </source>
</evidence>
<evidence type="ECO:0000256" key="6">
    <source>
        <dbReference type="ARBA" id="ARBA00022679"/>
    </source>
</evidence>
<feature type="region of interest" description="Disordered" evidence="11">
    <location>
        <begin position="25"/>
        <end position="45"/>
    </location>
</feature>
<reference evidence="12" key="1">
    <citation type="submission" date="2023-08" db="EMBL/GenBank/DDBJ databases">
        <authorList>
            <person name="Audoor S."/>
            <person name="Bilcke G."/>
        </authorList>
    </citation>
    <scope>NUCLEOTIDE SEQUENCE</scope>
</reference>
<name>A0AAD2G0H1_9STRA</name>
<comment type="catalytic activity">
    <reaction evidence="9 10">
        <text>L-arginyl-[protein] + NAD(+) = N(omega)-(ADP-D-ribosyl)-L-arginyl-[protein] + nicotinamide + H(+)</text>
        <dbReference type="Rhea" id="RHEA:19149"/>
        <dbReference type="Rhea" id="RHEA-COMP:10532"/>
        <dbReference type="Rhea" id="RHEA-COMP:15087"/>
        <dbReference type="ChEBI" id="CHEBI:15378"/>
        <dbReference type="ChEBI" id="CHEBI:17154"/>
        <dbReference type="ChEBI" id="CHEBI:29965"/>
        <dbReference type="ChEBI" id="CHEBI:57540"/>
        <dbReference type="ChEBI" id="CHEBI:142554"/>
        <dbReference type="EC" id="2.4.2.31"/>
    </reaction>
</comment>
<keyword evidence="13" id="KW-1185">Reference proteome</keyword>
<organism evidence="12 13">
    <name type="scientific">Cylindrotheca closterium</name>
    <dbReference type="NCBI Taxonomy" id="2856"/>
    <lineage>
        <taxon>Eukaryota</taxon>
        <taxon>Sar</taxon>
        <taxon>Stramenopiles</taxon>
        <taxon>Ochrophyta</taxon>
        <taxon>Bacillariophyta</taxon>
        <taxon>Bacillariophyceae</taxon>
        <taxon>Bacillariophycidae</taxon>
        <taxon>Bacillariales</taxon>
        <taxon>Bacillariaceae</taxon>
        <taxon>Cylindrotheca</taxon>
    </lineage>
</organism>
<dbReference type="PANTHER" id="PTHR10339:SF25">
    <property type="entry name" value="SECRETED EXOENZYME S"/>
    <property type="match status" value="1"/>
</dbReference>
<feature type="compositionally biased region" description="Polar residues" evidence="11">
    <location>
        <begin position="26"/>
        <end position="39"/>
    </location>
</feature>